<name>K0RAF3_THAOC</name>
<sequence length="125" mass="13469">LDSAANLLTKEKEGPRPLSTADLYNSSSSALYDLLPTDGQHSSRPGPQAVDRSRCQCDAPATVLKADRINCLVRGVAGAFPCFICVITPFTSHLARAEAFRPRRDRIGTASAIRSPRSVLCLRAD</sequence>
<dbReference type="EMBL" id="AGNL01043276">
    <property type="protein sequence ID" value="EJK50633.1"/>
    <property type="molecule type" value="Genomic_DNA"/>
</dbReference>
<evidence type="ECO:0000313" key="2">
    <source>
        <dbReference type="EMBL" id="EJK50633.1"/>
    </source>
</evidence>
<feature type="region of interest" description="Disordered" evidence="1">
    <location>
        <begin position="1"/>
        <end position="52"/>
    </location>
</feature>
<dbReference type="Proteomes" id="UP000266841">
    <property type="component" value="Unassembled WGS sequence"/>
</dbReference>
<evidence type="ECO:0000313" key="3">
    <source>
        <dbReference type="Proteomes" id="UP000266841"/>
    </source>
</evidence>
<accession>K0RAF3</accession>
<protein>
    <submittedName>
        <fullName evidence="2">Uncharacterized protein</fullName>
    </submittedName>
</protein>
<keyword evidence="3" id="KW-1185">Reference proteome</keyword>
<evidence type="ECO:0000256" key="1">
    <source>
        <dbReference type="SAM" id="MobiDB-lite"/>
    </source>
</evidence>
<comment type="caution">
    <text evidence="2">The sequence shown here is derived from an EMBL/GenBank/DDBJ whole genome shotgun (WGS) entry which is preliminary data.</text>
</comment>
<gene>
    <name evidence="2" type="ORF">THAOC_30325</name>
</gene>
<organism evidence="2 3">
    <name type="scientific">Thalassiosira oceanica</name>
    <name type="common">Marine diatom</name>
    <dbReference type="NCBI Taxonomy" id="159749"/>
    <lineage>
        <taxon>Eukaryota</taxon>
        <taxon>Sar</taxon>
        <taxon>Stramenopiles</taxon>
        <taxon>Ochrophyta</taxon>
        <taxon>Bacillariophyta</taxon>
        <taxon>Coscinodiscophyceae</taxon>
        <taxon>Thalassiosirophycidae</taxon>
        <taxon>Thalassiosirales</taxon>
        <taxon>Thalassiosiraceae</taxon>
        <taxon>Thalassiosira</taxon>
    </lineage>
</organism>
<dbReference type="AlphaFoldDB" id="K0RAF3"/>
<reference evidence="2 3" key="1">
    <citation type="journal article" date="2012" name="Genome Biol.">
        <title>Genome and low-iron response of an oceanic diatom adapted to chronic iron limitation.</title>
        <authorList>
            <person name="Lommer M."/>
            <person name="Specht M."/>
            <person name="Roy A.S."/>
            <person name="Kraemer L."/>
            <person name="Andreson R."/>
            <person name="Gutowska M.A."/>
            <person name="Wolf J."/>
            <person name="Bergner S.V."/>
            <person name="Schilhabel M.B."/>
            <person name="Klostermeier U.C."/>
            <person name="Beiko R.G."/>
            <person name="Rosenstiel P."/>
            <person name="Hippler M."/>
            <person name="Laroche J."/>
        </authorList>
    </citation>
    <scope>NUCLEOTIDE SEQUENCE [LARGE SCALE GENOMIC DNA]</scope>
    <source>
        <strain evidence="2 3">CCMP1005</strain>
    </source>
</reference>
<feature type="non-terminal residue" evidence="2">
    <location>
        <position position="1"/>
    </location>
</feature>
<proteinExistence type="predicted"/>